<keyword evidence="2" id="KW-1185">Reference proteome</keyword>
<sequence>MVGIEGEINKGKEKVFEEPKIKGKKVNPIFESHKNSLFKVLNQAYVAHIVCQWRIMFVFPLSIDLSRE</sequence>
<evidence type="ECO:0000313" key="1">
    <source>
        <dbReference type="EMBL" id="KAA3487620.1"/>
    </source>
</evidence>
<accession>A0A5B6X0B5</accession>
<dbReference type="Proteomes" id="UP000325315">
    <property type="component" value="Unassembled WGS sequence"/>
</dbReference>
<reference evidence="1" key="1">
    <citation type="submission" date="2019-08" db="EMBL/GenBank/DDBJ databases">
        <authorList>
            <person name="Liu F."/>
        </authorList>
    </citation>
    <scope>NUCLEOTIDE SEQUENCE [LARGE SCALE GENOMIC DNA]</scope>
    <source>
        <strain evidence="1">PA1801</strain>
        <tissue evidence="1">Leaf</tissue>
    </source>
</reference>
<proteinExistence type="predicted"/>
<dbReference type="AlphaFoldDB" id="A0A5B6X0B5"/>
<evidence type="ECO:0000313" key="2">
    <source>
        <dbReference type="Proteomes" id="UP000325315"/>
    </source>
</evidence>
<gene>
    <name evidence="1" type="ORF">EPI10_031434</name>
</gene>
<organism evidence="1 2">
    <name type="scientific">Gossypium australe</name>
    <dbReference type="NCBI Taxonomy" id="47621"/>
    <lineage>
        <taxon>Eukaryota</taxon>
        <taxon>Viridiplantae</taxon>
        <taxon>Streptophyta</taxon>
        <taxon>Embryophyta</taxon>
        <taxon>Tracheophyta</taxon>
        <taxon>Spermatophyta</taxon>
        <taxon>Magnoliopsida</taxon>
        <taxon>eudicotyledons</taxon>
        <taxon>Gunneridae</taxon>
        <taxon>Pentapetalae</taxon>
        <taxon>rosids</taxon>
        <taxon>malvids</taxon>
        <taxon>Malvales</taxon>
        <taxon>Malvaceae</taxon>
        <taxon>Malvoideae</taxon>
        <taxon>Gossypium</taxon>
    </lineage>
</organism>
<protein>
    <submittedName>
        <fullName evidence="1">Uncharacterized protein</fullName>
    </submittedName>
</protein>
<comment type="caution">
    <text evidence="1">The sequence shown here is derived from an EMBL/GenBank/DDBJ whole genome shotgun (WGS) entry which is preliminary data.</text>
</comment>
<name>A0A5B6X0B5_9ROSI</name>
<dbReference type="EMBL" id="SMMG02000001">
    <property type="protein sequence ID" value="KAA3487620.1"/>
    <property type="molecule type" value="Genomic_DNA"/>
</dbReference>